<evidence type="ECO:0000259" key="2">
    <source>
        <dbReference type="PROSITE" id="PS50930"/>
    </source>
</evidence>
<protein>
    <submittedName>
        <fullName evidence="3">LytTR family DNA-binding domain-containing protein</fullName>
    </submittedName>
</protein>
<proteinExistence type="predicted"/>
<name>A0ABT8KRU9_9BACT</name>
<dbReference type="EMBL" id="JAUJEA010000007">
    <property type="protein sequence ID" value="MDN5203469.1"/>
    <property type="molecule type" value="Genomic_DNA"/>
</dbReference>
<dbReference type="Pfam" id="PF04397">
    <property type="entry name" value="LytTR"/>
    <property type="match status" value="1"/>
</dbReference>
<keyword evidence="4" id="KW-1185">Reference proteome</keyword>
<feature type="transmembrane region" description="Helical" evidence="1">
    <location>
        <begin position="20"/>
        <end position="42"/>
    </location>
</feature>
<dbReference type="SMART" id="SM00850">
    <property type="entry name" value="LytTR"/>
    <property type="match status" value="1"/>
</dbReference>
<evidence type="ECO:0000313" key="3">
    <source>
        <dbReference type="EMBL" id="MDN5203469.1"/>
    </source>
</evidence>
<accession>A0ABT8KRU9</accession>
<dbReference type="InterPro" id="IPR007492">
    <property type="entry name" value="LytTR_DNA-bd_dom"/>
</dbReference>
<dbReference type="InterPro" id="IPR046947">
    <property type="entry name" value="LytR-like"/>
</dbReference>
<dbReference type="PROSITE" id="PS50930">
    <property type="entry name" value="HTH_LYTTR"/>
    <property type="match status" value="1"/>
</dbReference>
<sequence>MNLFIPFEVNSWRALSSDAMFLFRSSFGLLGALVLSVSQFLLRPLFRLKALTVLSAFLWFLFEILLLSIVMHMVYDQLYEDHLTSLVMFSKTLKYTFLVAVIPYGMFIFYFYHKEKIIDSGKTNNIIRNDNQFIHFKDENGKVRISLLSSDIILLESQDNYVSIHYLNNKDIQKYLLRISMTSLEEQLKGTGLIRCHRRFVVNLNKVLRINHTSKNLKLILNVPSNQLVPVSSTYASHVIDLLQHKN</sequence>
<feature type="transmembrane region" description="Helical" evidence="1">
    <location>
        <begin position="95"/>
        <end position="112"/>
    </location>
</feature>
<gene>
    <name evidence="3" type="ORF">QQ008_18930</name>
</gene>
<comment type="caution">
    <text evidence="3">The sequence shown here is derived from an EMBL/GenBank/DDBJ whole genome shotgun (WGS) entry which is preliminary data.</text>
</comment>
<dbReference type="PANTHER" id="PTHR37299">
    <property type="entry name" value="TRANSCRIPTIONAL REGULATOR-RELATED"/>
    <property type="match status" value="1"/>
</dbReference>
<keyword evidence="3" id="KW-0238">DNA-binding</keyword>
<dbReference type="GO" id="GO:0003677">
    <property type="term" value="F:DNA binding"/>
    <property type="evidence" value="ECO:0007669"/>
    <property type="project" value="UniProtKB-KW"/>
</dbReference>
<keyword evidence="1" id="KW-0812">Transmembrane</keyword>
<evidence type="ECO:0000256" key="1">
    <source>
        <dbReference type="SAM" id="Phobius"/>
    </source>
</evidence>
<keyword evidence="1" id="KW-0472">Membrane</keyword>
<dbReference type="Proteomes" id="UP001172082">
    <property type="component" value="Unassembled WGS sequence"/>
</dbReference>
<evidence type="ECO:0000313" key="4">
    <source>
        <dbReference type="Proteomes" id="UP001172082"/>
    </source>
</evidence>
<reference evidence="3" key="1">
    <citation type="submission" date="2023-06" db="EMBL/GenBank/DDBJ databases">
        <title>Genomic of Parafulvivirga corallium.</title>
        <authorList>
            <person name="Wang G."/>
        </authorList>
    </citation>
    <scope>NUCLEOTIDE SEQUENCE</scope>
    <source>
        <strain evidence="3">BMA10</strain>
    </source>
</reference>
<feature type="transmembrane region" description="Helical" evidence="1">
    <location>
        <begin position="54"/>
        <end position="75"/>
    </location>
</feature>
<dbReference type="PANTHER" id="PTHR37299:SF1">
    <property type="entry name" value="STAGE 0 SPORULATION PROTEIN A HOMOLOG"/>
    <property type="match status" value="1"/>
</dbReference>
<organism evidence="3 4">
    <name type="scientific">Splendidivirga corallicola</name>
    <dbReference type="NCBI Taxonomy" id="3051826"/>
    <lineage>
        <taxon>Bacteria</taxon>
        <taxon>Pseudomonadati</taxon>
        <taxon>Bacteroidota</taxon>
        <taxon>Cytophagia</taxon>
        <taxon>Cytophagales</taxon>
        <taxon>Splendidivirgaceae</taxon>
        <taxon>Splendidivirga</taxon>
    </lineage>
</organism>
<dbReference type="Gene3D" id="2.40.50.1020">
    <property type="entry name" value="LytTr DNA-binding domain"/>
    <property type="match status" value="1"/>
</dbReference>
<keyword evidence="1" id="KW-1133">Transmembrane helix</keyword>
<dbReference type="RefSeq" id="WP_346753491.1">
    <property type="nucleotide sequence ID" value="NZ_JAUJEA010000007.1"/>
</dbReference>
<feature type="domain" description="HTH LytTR-type" evidence="2">
    <location>
        <begin position="150"/>
        <end position="245"/>
    </location>
</feature>